<evidence type="ECO:0000256" key="2">
    <source>
        <dbReference type="PROSITE-ProRule" id="PRU00703"/>
    </source>
</evidence>
<sequence>MSIEHIIQKNIVTINSDATIHDAAKQMYEKHVGAIIVVGHKEGKKKTPMGILTDRDIALSFGKKGKIEPYSKVSEIMTPNVVMCSPKDSIVDTIKKMRSNGVRRIPVVNERDQLVGIISADDVIQRLGNELHDLSEIINLEIEKEAYISSPVEKDRQLNPQIKIVI</sequence>
<keyword evidence="5" id="KW-1185">Reference proteome</keyword>
<dbReference type="SMART" id="SM00116">
    <property type="entry name" value="CBS"/>
    <property type="match status" value="2"/>
</dbReference>
<dbReference type="InterPro" id="IPR000644">
    <property type="entry name" value="CBS_dom"/>
</dbReference>
<dbReference type="Proteomes" id="UP000443582">
    <property type="component" value="Unassembled WGS sequence"/>
</dbReference>
<evidence type="ECO:0000256" key="1">
    <source>
        <dbReference type="ARBA" id="ARBA00023122"/>
    </source>
</evidence>
<dbReference type="Pfam" id="PF00571">
    <property type="entry name" value="CBS"/>
    <property type="match status" value="2"/>
</dbReference>
<evidence type="ECO:0000313" key="4">
    <source>
        <dbReference type="EMBL" id="RZF22583.1"/>
    </source>
</evidence>
<evidence type="ECO:0000313" key="5">
    <source>
        <dbReference type="Proteomes" id="UP000443582"/>
    </source>
</evidence>
<dbReference type="PROSITE" id="PS51371">
    <property type="entry name" value="CBS"/>
    <property type="match status" value="2"/>
</dbReference>
<keyword evidence="1 2" id="KW-0129">CBS domain</keyword>
<evidence type="ECO:0000259" key="3">
    <source>
        <dbReference type="PROSITE" id="PS51371"/>
    </source>
</evidence>
<name>A0ABY0II11_9BACT</name>
<dbReference type="RefSeq" id="WP_114705528.1">
    <property type="nucleotide sequence ID" value="NZ_QDKL01000001.1"/>
</dbReference>
<reference evidence="5" key="1">
    <citation type="journal article" date="2019" name="Int. J. Syst. Evol. Microbiol.">
        <title>Halobacteriovorax valvorus sp. nov., a novel prokaryotic predator isolated from coastal seawater of China.</title>
        <authorList>
            <person name="Chen M.-X."/>
        </authorList>
    </citation>
    <scope>NUCLEOTIDE SEQUENCE [LARGE SCALE GENOMIC DNA]</scope>
    <source>
        <strain evidence="5">BL9</strain>
    </source>
</reference>
<gene>
    <name evidence="4" type="ORF">DAY19_02085</name>
</gene>
<comment type="caution">
    <text evidence="4">The sequence shown here is derived from an EMBL/GenBank/DDBJ whole genome shotgun (WGS) entry which is preliminary data.</text>
</comment>
<dbReference type="Gene3D" id="3.10.580.10">
    <property type="entry name" value="CBS-domain"/>
    <property type="match status" value="1"/>
</dbReference>
<organism evidence="4 5">
    <name type="scientific">Halobacteriovorax vibrionivorans</name>
    <dbReference type="NCBI Taxonomy" id="2152716"/>
    <lineage>
        <taxon>Bacteria</taxon>
        <taxon>Pseudomonadati</taxon>
        <taxon>Bdellovibrionota</taxon>
        <taxon>Bacteriovoracia</taxon>
        <taxon>Bacteriovoracales</taxon>
        <taxon>Halobacteriovoraceae</taxon>
        <taxon>Halobacteriovorax</taxon>
    </lineage>
</organism>
<dbReference type="InterPro" id="IPR051257">
    <property type="entry name" value="Diverse_CBS-Domain"/>
</dbReference>
<protein>
    <submittedName>
        <fullName evidence="4">CBS domain-containing protein</fullName>
    </submittedName>
</protein>
<feature type="domain" description="CBS" evidence="3">
    <location>
        <begin position="77"/>
        <end position="134"/>
    </location>
</feature>
<dbReference type="EMBL" id="QDKL01000001">
    <property type="protein sequence ID" value="RZF22583.1"/>
    <property type="molecule type" value="Genomic_DNA"/>
</dbReference>
<dbReference type="InterPro" id="IPR046342">
    <property type="entry name" value="CBS_dom_sf"/>
</dbReference>
<dbReference type="SUPFAM" id="SSF54631">
    <property type="entry name" value="CBS-domain pair"/>
    <property type="match status" value="1"/>
</dbReference>
<proteinExistence type="predicted"/>
<dbReference type="PANTHER" id="PTHR43080">
    <property type="entry name" value="CBS DOMAIN-CONTAINING PROTEIN CBSX3, MITOCHONDRIAL"/>
    <property type="match status" value="1"/>
</dbReference>
<accession>A0ABY0II11</accession>
<dbReference type="PANTHER" id="PTHR43080:SF2">
    <property type="entry name" value="CBS DOMAIN-CONTAINING PROTEIN"/>
    <property type="match status" value="1"/>
</dbReference>
<feature type="domain" description="CBS" evidence="3">
    <location>
        <begin position="7"/>
        <end position="67"/>
    </location>
</feature>